<gene>
    <name evidence="2" type="ORF">CPZ25_008335</name>
</gene>
<reference evidence="2 3" key="1">
    <citation type="submission" date="2018-05" db="EMBL/GenBank/DDBJ databases">
        <title>Genome comparison of Eubacterium sp.</title>
        <authorList>
            <person name="Feng Y."/>
            <person name="Sanchez-Andrea I."/>
            <person name="Stams A.J.M."/>
            <person name="De Vos W.M."/>
        </authorList>
    </citation>
    <scope>NUCLEOTIDE SEQUENCE [LARGE SCALE GENOMIC DNA]</scope>
    <source>
        <strain evidence="2 3">YI</strain>
    </source>
</reference>
<evidence type="ECO:0000313" key="3">
    <source>
        <dbReference type="Proteomes" id="UP000218387"/>
    </source>
</evidence>
<organism evidence="2 3">
    <name type="scientific">Eubacterium maltosivorans</name>
    <dbReference type="NCBI Taxonomy" id="2041044"/>
    <lineage>
        <taxon>Bacteria</taxon>
        <taxon>Bacillati</taxon>
        <taxon>Bacillota</taxon>
        <taxon>Clostridia</taxon>
        <taxon>Eubacteriales</taxon>
        <taxon>Eubacteriaceae</taxon>
        <taxon>Eubacterium</taxon>
    </lineage>
</organism>
<protein>
    <submittedName>
        <fullName evidence="2">Uncharacterized protein</fullName>
    </submittedName>
</protein>
<keyword evidence="3" id="KW-1185">Reference proteome</keyword>
<proteinExistence type="predicted"/>
<accession>A0A4P9C7A8</accession>
<evidence type="ECO:0000313" key="2">
    <source>
        <dbReference type="EMBL" id="QCT71337.1"/>
    </source>
</evidence>
<feature type="transmembrane region" description="Helical" evidence="1">
    <location>
        <begin position="108"/>
        <end position="129"/>
    </location>
</feature>
<dbReference type="EMBL" id="CP029487">
    <property type="protein sequence ID" value="QCT71337.1"/>
    <property type="molecule type" value="Genomic_DNA"/>
</dbReference>
<keyword evidence="1" id="KW-0812">Transmembrane</keyword>
<dbReference type="KEGG" id="emt:CPZ25_008335"/>
<sequence>MELNIINEDNYGAAYTHKKSGFTTRYYTKKQMAALYPQHSYKVAGAIGAVKAEKNIQKESLSLQDGQGHSLPVTRGFAITPATAVIGYVRLKDNVFAAIVKNVALKRLAVAIAGIALLTFGAWCAVNWYDWFPAKIEIDPNAIVTQTTDTPPHEDITIPGYTVIKADKNGTTHWSLQNPEGNPCYFQVTLKLEESNRKLYQSGLMPAGSAIENPKLETMLDPGTYSVLIQYNTYELEGAHNPMNSAATAGQLIVE</sequence>
<evidence type="ECO:0000256" key="1">
    <source>
        <dbReference type="SAM" id="Phobius"/>
    </source>
</evidence>
<dbReference type="RefSeq" id="WP_096920373.1">
    <property type="nucleotide sequence ID" value="NZ_CP029487.1"/>
</dbReference>
<dbReference type="Proteomes" id="UP000218387">
    <property type="component" value="Chromosome"/>
</dbReference>
<keyword evidence="1" id="KW-0472">Membrane</keyword>
<name>A0A4P9C7A8_EUBML</name>
<dbReference type="AlphaFoldDB" id="A0A4P9C7A8"/>
<keyword evidence="1" id="KW-1133">Transmembrane helix</keyword>